<gene>
    <name evidence="3" type="ORF">H9S92_08215</name>
</gene>
<dbReference type="SMART" id="SM00710">
    <property type="entry name" value="PbH1"/>
    <property type="match status" value="16"/>
</dbReference>
<dbReference type="AlphaFoldDB" id="A0A923PHG3"/>
<name>A0A923PHG3_9BACT</name>
<comment type="caution">
    <text evidence="3">The sequence shown here is derived from an EMBL/GenBank/DDBJ whole genome shotgun (WGS) entry which is preliminary data.</text>
</comment>
<dbReference type="Proteomes" id="UP000650081">
    <property type="component" value="Unassembled WGS sequence"/>
</dbReference>
<dbReference type="InterPro" id="IPR006626">
    <property type="entry name" value="PbH1"/>
</dbReference>
<evidence type="ECO:0000259" key="2">
    <source>
        <dbReference type="Pfam" id="PF18962"/>
    </source>
</evidence>
<dbReference type="Gene3D" id="2.160.20.10">
    <property type="entry name" value="Single-stranded right-handed beta-helix, Pectin lyase-like"/>
    <property type="match status" value="1"/>
</dbReference>
<accession>A0A923PHG3</accession>
<keyword evidence="4" id="KW-1185">Reference proteome</keyword>
<reference evidence="3" key="1">
    <citation type="submission" date="2020-08" db="EMBL/GenBank/DDBJ databases">
        <title>Lewinella bacteria from marine environments.</title>
        <authorList>
            <person name="Zhong Y."/>
        </authorList>
    </citation>
    <scope>NUCLEOTIDE SEQUENCE</scope>
    <source>
        <strain evidence="3">KCTC 42187</strain>
    </source>
</reference>
<dbReference type="PANTHER" id="PTHR34720">
    <property type="entry name" value="MICROCYSTIN DEPENDENT PROTEIN"/>
    <property type="match status" value="1"/>
</dbReference>
<evidence type="ECO:0000256" key="1">
    <source>
        <dbReference type="SAM" id="MobiDB-lite"/>
    </source>
</evidence>
<evidence type="ECO:0000313" key="3">
    <source>
        <dbReference type="EMBL" id="MBC6994142.1"/>
    </source>
</evidence>
<dbReference type="NCBIfam" id="TIGR04183">
    <property type="entry name" value="Por_Secre_tail"/>
    <property type="match status" value="1"/>
</dbReference>
<feature type="region of interest" description="Disordered" evidence="1">
    <location>
        <begin position="1038"/>
        <end position="1076"/>
    </location>
</feature>
<dbReference type="RefSeq" id="WP_187466228.1">
    <property type="nucleotide sequence ID" value="NZ_JACSIT010000091.1"/>
</dbReference>
<protein>
    <submittedName>
        <fullName evidence="3">T9SS type A sorting domain-containing protein</fullName>
    </submittedName>
</protein>
<proteinExistence type="predicted"/>
<dbReference type="NCBIfam" id="NF041518">
    <property type="entry name" value="choice_anch_Q"/>
    <property type="match status" value="1"/>
</dbReference>
<dbReference type="SUPFAM" id="SSF51126">
    <property type="entry name" value="Pectin lyase-like"/>
    <property type="match status" value="4"/>
</dbReference>
<dbReference type="PANTHER" id="PTHR34720:SF9">
    <property type="entry name" value="BLR4714 PROTEIN"/>
    <property type="match status" value="1"/>
</dbReference>
<organism evidence="3 4">
    <name type="scientific">Neolewinella lacunae</name>
    <dbReference type="NCBI Taxonomy" id="1517758"/>
    <lineage>
        <taxon>Bacteria</taxon>
        <taxon>Pseudomonadati</taxon>
        <taxon>Bacteroidota</taxon>
        <taxon>Saprospiria</taxon>
        <taxon>Saprospirales</taxon>
        <taxon>Lewinellaceae</taxon>
        <taxon>Neolewinella</taxon>
    </lineage>
</organism>
<dbReference type="InterPro" id="IPR059226">
    <property type="entry name" value="Choice_anch_Q_dom"/>
</dbReference>
<dbReference type="EMBL" id="JACSIT010000091">
    <property type="protein sequence ID" value="MBC6994142.1"/>
    <property type="molecule type" value="Genomic_DNA"/>
</dbReference>
<evidence type="ECO:0000313" key="4">
    <source>
        <dbReference type="Proteomes" id="UP000650081"/>
    </source>
</evidence>
<feature type="domain" description="Secretion system C-terminal sorting" evidence="2">
    <location>
        <begin position="1113"/>
        <end position="1187"/>
    </location>
</feature>
<sequence length="1189" mass="116534">MLNLYLRRLTLTAVFGIFSLPLLFAATIVVTSTADAGPGSLRDAVGSAVAGDVIRFGSATLREPIVLSSEILIDKPLTLRGNGMGNTIIDGGGTTRAFRISGAGNVYIGILTIRNCATAVSGGAIQNMDGILFLDGMEITTSTAAGAAATEGGGAVHNMGNLQGNLVRFIDNSATGAAGNGGAILNSPGGTFNITGGRFSGNTASRAGGAIEDNSGSGTSRLVNCTMLENSTGPNPGNGGGVHITGGANLVVIGGSYTNNTAAREGGALWNGSGIMHVINAFVDNNEANGPAADDGGGGIFNNGGTLNIRPGTVVSNNRALGTAGSGGGVFNAPGGRMQVIDATIKNNSANRAGGGIEDIGGANGLFVVTNSAIDSNEVFTSPGNGGGIHIGGSGNLSITGGTVNGNKAGAEGGGIWVDRGLLEIEGVTISGNEASGNAANQGGGGLYNNEGGGRIVIRAGTVITDNHATGTLGSGGGILVDEDSGLTITGASIMRNTANRAGGGIEDVSGDSLVTVLTSTRVDSNEVFNSPGNGGGIHVGGNGSVNFVSGTVNGNIAGSEGGGIWIATGTLTLGGSVVIDGNTAEGNDADQGGGGLYSNGGGTMVLTPGVTITNNSATGTSGSGGGILNHGGATLQIDSAIIMGNTANRAGGGIEDISGDSSEVMIINAILSNNEVFNAPGNGGGLHVGGNGSVTIRGGQVNENRAGQEGGGLWNNVGTMRVIGVEVDGNIALGVKADDGGGGLFNNGGTMILEDVEVTNNAATGTAGSGGGLFSTAGAVTVTGGNFFGNSSNRAGGAVEQVDGSYTSIDVTYRSNVTGRAPGNGGAFHVTGTSSTSSFTGGMVMDNFAGNEGAGLWNQSGMATMTVENVSIFNNTVNGTAPGDAGGGIFNNGGIVNVTGSTIAFNTVAAEATAGAGIFNRSGGVFTLTASTVSSNMTGGAGGGITNDGTMSIVNSTITQNTAAAGGGIAQAFEDASLDITGTIVADNFAGIAPDFVTAAAAVNSGGYNLIGDDIANEFPAVGTDIEGGNANLGPLANNGGTTLTHAPTCPSDAVGNGNPADASPDQAGQSPDGTRDIGAIELIGGCSNFTDGLEQPEGLALANNLHASVQLFPNPTALAMVNISIPAELEGEVVLRVFDANGRVRGERRTQAGSVFQLPLEDLPNGTYSVQVISGETSSTHRLLIVR</sequence>
<dbReference type="InterPro" id="IPR026444">
    <property type="entry name" value="Secre_tail"/>
</dbReference>
<dbReference type="InterPro" id="IPR012334">
    <property type="entry name" value="Pectin_lyas_fold"/>
</dbReference>
<dbReference type="InterPro" id="IPR011050">
    <property type="entry name" value="Pectin_lyase_fold/virulence"/>
</dbReference>
<dbReference type="Pfam" id="PF18962">
    <property type="entry name" value="Por_Secre_tail"/>
    <property type="match status" value="1"/>
</dbReference>